<gene>
    <name evidence="1" type="ORF">TbgDal_VII5691</name>
</gene>
<proteinExistence type="predicted"/>
<name>C9ZTC7_TRYB9</name>
<dbReference type="GeneID" id="23862818"/>
<reference evidence="2" key="1">
    <citation type="journal article" date="2010" name="PLoS Negl. Trop. Dis.">
        <title>The genome sequence of Trypanosoma brucei gambiense, causative agent of chronic human african trypanosomiasis.</title>
        <authorList>
            <person name="Jackson A.P."/>
            <person name="Sanders M."/>
            <person name="Berry A."/>
            <person name="McQuillan J."/>
            <person name="Aslett M.A."/>
            <person name="Quail M.A."/>
            <person name="Chukualim B."/>
            <person name="Capewell P."/>
            <person name="MacLeod A."/>
            <person name="Melville S.E."/>
            <person name="Gibson W."/>
            <person name="Barry J.D."/>
            <person name="Berriman M."/>
            <person name="Hertz-Fowler C."/>
        </authorList>
    </citation>
    <scope>NUCLEOTIDE SEQUENCE [LARGE SCALE GENOMIC DNA]</scope>
    <source>
        <strain evidence="2">MHOM/CI/86/DAL972</strain>
    </source>
</reference>
<protein>
    <submittedName>
        <fullName evidence="1">Uncharacterized protein</fullName>
    </submittedName>
</protein>
<dbReference type="Proteomes" id="UP000002316">
    <property type="component" value="Chromosome 7"/>
</dbReference>
<accession>C9ZTC7</accession>
<organism evidence="1 2">
    <name type="scientific">Trypanosoma brucei gambiense (strain MHOM/CI/86/DAL972)</name>
    <dbReference type="NCBI Taxonomy" id="679716"/>
    <lineage>
        <taxon>Eukaryota</taxon>
        <taxon>Discoba</taxon>
        <taxon>Euglenozoa</taxon>
        <taxon>Kinetoplastea</taxon>
        <taxon>Metakinetoplastina</taxon>
        <taxon>Trypanosomatida</taxon>
        <taxon>Trypanosomatidae</taxon>
        <taxon>Trypanosoma</taxon>
    </lineage>
</organism>
<dbReference type="KEGG" id="tbg:TbgDal_VII5691"/>
<dbReference type="EMBL" id="FN554970">
    <property type="protein sequence ID" value="CBH12662.1"/>
    <property type="molecule type" value="Genomic_DNA"/>
</dbReference>
<evidence type="ECO:0000313" key="2">
    <source>
        <dbReference type="Proteomes" id="UP000002316"/>
    </source>
</evidence>
<dbReference type="AlphaFoldDB" id="C9ZTC7"/>
<evidence type="ECO:0000313" key="1">
    <source>
        <dbReference type="EMBL" id="CBH12662.1"/>
    </source>
</evidence>
<dbReference type="RefSeq" id="XP_011774942.1">
    <property type="nucleotide sequence ID" value="XM_011776640.1"/>
</dbReference>
<sequence length="114" mass="12515">MLNLKSLAEQQTKEKIVDLKKGEQNLTSPMSQSHRSQPPGKYTVFFEMRIENSCAASAPAVSSKRTTMATSNLVCSKISGRSAWTTQQLGNTLYQTRSGYNIAPKAATACAFFF</sequence>